<evidence type="ECO:0000256" key="5">
    <source>
        <dbReference type="SAM" id="MobiDB-lite"/>
    </source>
</evidence>
<dbReference type="Gene3D" id="2.40.50.140">
    <property type="entry name" value="Nucleic acid-binding proteins"/>
    <property type="match status" value="5"/>
</dbReference>
<name>A0A6L2PG19_COPFO</name>
<protein>
    <recommendedName>
        <fullName evidence="6">S1 motif domain-containing protein</fullName>
    </recommendedName>
</protein>
<dbReference type="InterPro" id="IPR048059">
    <property type="entry name" value="Rrp5_S1_rpt_hs1_sc1"/>
</dbReference>
<dbReference type="InParanoid" id="A0A6L2PG19"/>
<comment type="caution">
    <text evidence="7">The sequence shown here is derived from an EMBL/GenBank/DDBJ whole genome shotgun (WGS) entry which is preliminary data.</text>
</comment>
<dbReference type="InterPro" id="IPR045209">
    <property type="entry name" value="Rrp5"/>
</dbReference>
<dbReference type="SUPFAM" id="SSF50249">
    <property type="entry name" value="Nucleic acid-binding proteins"/>
    <property type="match status" value="4"/>
</dbReference>
<dbReference type="FunCoup" id="A0A6L2PG19">
    <property type="interactions" value="2018"/>
</dbReference>
<feature type="domain" description="S1 motif" evidence="6">
    <location>
        <begin position="73"/>
        <end position="161"/>
    </location>
</feature>
<dbReference type="Pfam" id="PF23240">
    <property type="entry name" value="HAT_PRP39_N"/>
    <property type="match status" value="1"/>
</dbReference>
<comment type="subcellular location">
    <subcellularLocation>
        <location evidence="1">Nucleus</location>
        <location evidence="1">Nucleolus</location>
    </subcellularLocation>
</comment>
<keyword evidence="4" id="KW-0539">Nucleus</keyword>
<evidence type="ECO:0000259" key="6">
    <source>
        <dbReference type="PROSITE" id="PS50126"/>
    </source>
</evidence>
<feature type="domain" description="S1 motif" evidence="6">
    <location>
        <begin position="457"/>
        <end position="527"/>
    </location>
</feature>
<dbReference type="EMBL" id="BLKM01000294">
    <property type="protein sequence ID" value="GFG31316.1"/>
    <property type="molecule type" value="Genomic_DNA"/>
</dbReference>
<feature type="compositionally biased region" description="Basic and acidic residues" evidence="5">
    <location>
        <begin position="1167"/>
        <end position="1179"/>
    </location>
</feature>
<evidence type="ECO:0000256" key="2">
    <source>
        <dbReference type="ARBA" id="ARBA00022552"/>
    </source>
</evidence>
<evidence type="ECO:0000256" key="1">
    <source>
        <dbReference type="ARBA" id="ARBA00004604"/>
    </source>
</evidence>
<dbReference type="Proteomes" id="UP000502823">
    <property type="component" value="Unassembled WGS sequence"/>
</dbReference>
<organism evidence="7 8">
    <name type="scientific">Coptotermes formosanus</name>
    <name type="common">Formosan subterranean termite</name>
    <dbReference type="NCBI Taxonomy" id="36987"/>
    <lineage>
        <taxon>Eukaryota</taxon>
        <taxon>Metazoa</taxon>
        <taxon>Ecdysozoa</taxon>
        <taxon>Arthropoda</taxon>
        <taxon>Hexapoda</taxon>
        <taxon>Insecta</taxon>
        <taxon>Pterygota</taxon>
        <taxon>Neoptera</taxon>
        <taxon>Polyneoptera</taxon>
        <taxon>Dictyoptera</taxon>
        <taxon>Blattodea</taxon>
        <taxon>Blattoidea</taxon>
        <taxon>Termitoidae</taxon>
        <taxon>Rhinotermitidae</taxon>
        <taxon>Coptotermes</taxon>
    </lineage>
</organism>
<dbReference type="PANTHER" id="PTHR23270:SF10">
    <property type="entry name" value="PROTEIN RRP5 HOMOLOG"/>
    <property type="match status" value="1"/>
</dbReference>
<dbReference type="GO" id="GO:0006364">
    <property type="term" value="P:rRNA processing"/>
    <property type="evidence" value="ECO:0007669"/>
    <property type="project" value="UniProtKB-KW"/>
</dbReference>
<evidence type="ECO:0000256" key="3">
    <source>
        <dbReference type="ARBA" id="ARBA00022737"/>
    </source>
</evidence>
<dbReference type="SMART" id="SM00316">
    <property type="entry name" value="S1"/>
    <property type="match status" value="6"/>
</dbReference>
<gene>
    <name evidence="7" type="ORF">Cfor_12879</name>
</gene>
<dbReference type="GO" id="GO:0032040">
    <property type="term" value="C:small-subunit processome"/>
    <property type="evidence" value="ECO:0007669"/>
    <property type="project" value="TreeGrafter"/>
</dbReference>
<dbReference type="GO" id="GO:0003723">
    <property type="term" value="F:RNA binding"/>
    <property type="evidence" value="ECO:0007669"/>
    <property type="project" value="TreeGrafter"/>
</dbReference>
<feature type="domain" description="S1 motif" evidence="6">
    <location>
        <begin position="272"/>
        <end position="339"/>
    </location>
</feature>
<feature type="domain" description="S1 motif" evidence="6">
    <location>
        <begin position="547"/>
        <end position="610"/>
    </location>
</feature>
<dbReference type="Pfam" id="PF23459">
    <property type="entry name" value="S1_RRP5"/>
    <property type="match status" value="1"/>
</dbReference>
<dbReference type="CDD" id="cd05693">
    <property type="entry name" value="S1_Rrp5_repeat_hs1_sc1"/>
    <property type="match status" value="1"/>
</dbReference>
<dbReference type="SUPFAM" id="SSF48452">
    <property type="entry name" value="TPR-like"/>
    <property type="match status" value="1"/>
</dbReference>
<dbReference type="InterPro" id="IPR057302">
    <property type="entry name" value="Rrp5_S1"/>
</dbReference>
<reference evidence="8" key="1">
    <citation type="submission" date="2020-01" db="EMBL/GenBank/DDBJ databases">
        <title>Draft genome sequence of the Termite Coptotermes fromosanus.</title>
        <authorList>
            <person name="Itakura S."/>
            <person name="Yosikawa Y."/>
            <person name="Umezawa K."/>
        </authorList>
    </citation>
    <scope>NUCLEOTIDE SEQUENCE [LARGE SCALE GENOMIC DNA]</scope>
</reference>
<dbReference type="InterPro" id="IPR003029">
    <property type="entry name" value="S1_domain"/>
</dbReference>
<accession>A0A6L2PG19</accession>
<feature type="domain" description="S1 motif" evidence="6">
    <location>
        <begin position="358"/>
        <end position="440"/>
    </location>
</feature>
<proteinExistence type="predicted"/>
<feature type="region of interest" description="Disordered" evidence="5">
    <location>
        <begin position="1"/>
        <end position="59"/>
    </location>
</feature>
<evidence type="ECO:0000256" key="4">
    <source>
        <dbReference type="ARBA" id="ARBA00023242"/>
    </source>
</evidence>
<evidence type="ECO:0000313" key="8">
    <source>
        <dbReference type="Proteomes" id="UP000502823"/>
    </source>
</evidence>
<dbReference type="InterPro" id="IPR012340">
    <property type="entry name" value="NA-bd_OB-fold"/>
</dbReference>
<dbReference type="SMART" id="SM00386">
    <property type="entry name" value="HAT"/>
    <property type="match status" value="4"/>
</dbReference>
<dbReference type="InterPro" id="IPR003107">
    <property type="entry name" value="HAT"/>
</dbReference>
<evidence type="ECO:0000313" key="7">
    <source>
        <dbReference type="EMBL" id="GFG31316.1"/>
    </source>
</evidence>
<keyword evidence="2" id="KW-0698">rRNA processing</keyword>
<dbReference type="InterPro" id="IPR011990">
    <property type="entry name" value="TPR-like_helical_dom_sf"/>
</dbReference>
<sequence length="1464" mass="162113">MGIISSEKNFPRGGKKPAVAVPRTGRFRLFGKSSQKRSHSDNALKKSSKKHGSSTQLEATHAEPLTLKTLSEGMLVLGCVCEIQEYHIVVSLPGRLIGHVPVTNISSPYTKCLKKLVDGASIEEKIPELDEIFHVGQAVVARVIEISHLSEHNSRVILSVVPDVVQSDWSPRSMTAGCVVVAAVKSREENGYIMDTGINSVRAFLKRSAALQYEAVWNRGRRLGIGHLMRCLVTKSNVTPFAATVELSADPYQVAKAVADLEELSLDILLPGTLLNSSVSKVLKNGLQVKFGSHFVGYIHKDHLSAPWDTPQDYSIGDDHHARVLYVLPTVKFVYLSFKKELCDPEANSMPSASLKIGSIVKKAKIEHVDSCGITVRIKTGAAKLKGFVSINHCSITGSERDTSKSLKEELTERWAVGTRHKCKVLGYDYMSQVFICTLDKRIMKAQFVHPSDLQPGMFVSCQIKEHVQNGAFVVISGGSKSLTGFVRSLHLGNVPLQHPEKKFPVGSRHSARVLLVQGNKVQLTLKPLLLASDTPPLCRFEDAHPGMLCEGVVALIVKTGLLLTFYSDVKGWLELNRAVGKDEYYIGQVVPVYIETADVSNGKLTLSLKQRSTTDEKTSKKRKTRSRVGKMYELSVTNCTDDTLEVESSAKLSGVREQMLLPCAVRSVLPKQVTLQLPLSKCNIADVKLKDLCNASVEDATQLRLVEHQGLICRVVKLGGPFECPCVTTKLSDCWDYSTEACVSLLCSFWKDYDTIIEHMKEQGSPLASIVPGDRVKGEVIAVEDCGVVLKLKNGVQGIATSELCKGSLECGAEVVGTVLFVDLQNNCVELTLNPGIMERINTIQDGKLDGDLGVGTGVRGEVLTVRQDMIVVVLKGAGRKQLAYIPSQCHMNDLMLDLKRYRIGETSKMVVQALEAGRIICVQQRFLFQLIKRTARVTFAPEQTKSNVCITADKGTCDLNNIDSGVQGLEASEHEGNKEVLPRAKRRKARYDSAEDTENECRVIQSGGASGSEPEIEVRAGEDSSDEDETTFLRKLEAKAMENYVNSVSTEVLEMSCDSDTDVTDENTRRNKKRKVCANGIVKDVSVEGSHKKRMKAAVQNEVIKEPKGADRGQAMRLSLTAGFVWDANPSLLPAAAAPHKSDSSSDEEEVEKKERKRKKMTQAECREQARQEEERLRAAEQKLIDSETGPQSADDFDRLVLSSPNSSLCWIKYMAFHLQATEIEKARAVAQRALSTISFREEQEKLNVWCALLNLENLYGTQESLDKVLEEAVRMNDPFKVYTQMLQIYADSGKVEDAEKLVSLLTKKFCDNKEAWLKGGEVLLKLGKLEKSRSLMQRSLASLDKKLHVEVISKFAHLENRLGEPERAQTLMEHILTSYPKRVDVWSSYVDMLVKNGQLESARQVLERGVAQKLPARKMKSLFAKFLQFEEHHGTPEGVEQVRQMALRYVEAVAGQVDDDE</sequence>
<dbReference type="PANTHER" id="PTHR23270">
    <property type="entry name" value="PROGRAMMED CELL DEATH PROTEIN 11 PRE-RRNA PROCESSING PROTEIN RRP5"/>
    <property type="match status" value="1"/>
</dbReference>
<dbReference type="OrthoDB" id="412781at2759"/>
<dbReference type="PROSITE" id="PS50126">
    <property type="entry name" value="S1"/>
    <property type="match status" value="6"/>
</dbReference>
<dbReference type="FunFam" id="1.25.40.10:FF:000065">
    <property type="entry name" value="Programmed cell death 11"/>
    <property type="match status" value="1"/>
</dbReference>
<feature type="compositionally biased region" description="Basic and acidic residues" evidence="5">
    <location>
        <begin position="973"/>
        <end position="984"/>
    </location>
</feature>
<feature type="domain" description="S1 motif" evidence="6">
    <location>
        <begin position="774"/>
        <end position="835"/>
    </location>
</feature>
<feature type="region of interest" description="Disordered" evidence="5">
    <location>
        <begin position="1137"/>
        <end position="1179"/>
    </location>
</feature>
<feature type="region of interest" description="Disordered" evidence="5">
    <location>
        <begin position="973"/>
        <end position="1030"/>
    </location>
</feature>
<keyword evidence="8" id="KW-1185">Reference proteome</keyword>
<dbReference type="Gene3D" id="1.25.40.10">
    <property type="entry name" value="Tetratricopeptide repeat domain"/>
    <property type="match status" value="1"/>
</dbReference>
<keyword evidence="3" id="KW-0677">Repeat</keyword>